<dbReference type="CDD" id="cd07682">
    <property type="entry name" value="F-BAR_srGAP2"/>
    <property type="match status" value="1"/>
</dbReference>
<dbReference type="GeneID" id="110139027"/>
<keyword evidence="11" id="KW-1185">Reference proteome</keyword>
<dbReference type="PROSITE" id="PS51741">
    <property type="entry name" value="F_BAR"/>
    <property type="match status" value="1"/>
</dbReference>
<feature type="compositionally biased region" description="Polar residues" evidence="7">
    <location>
        <begin position="910"/>
        <end position="920"/>
    </location>
</feature>
<dbReference type="Gene3D" id="1.20.1270.60">
    <property type="entry name" value="Arfaptin homology (AH) domain/BAR domain"/>
    <property type="match status" value="1"/>
</dbReference>
<dbReference type="Pfam" id="PF00018">
    <property type="entry name" value="SH3_1"/>
    <property type="match status" value="1"/>
</dbReference>
<feature type="region of interest" description="Disordered" evidence="7">
    <location>
        <begin position="841"/>
        <end position="929"/>
    </location>
</feature>
<reference evidence="12 13" key="2">
    <citation type="submission" date="2025-05" db="UniProtKB">
        <authorList>
            <consortium name="RefSeq"/>
        </authorList>
    </citation>
    <scope>IDENTIFICATION</scope>
    <source>
        <tissue evidence="12 13">Tongue muscle</tissue>
    </source>
</reference>
<evidence type="ECO:0000313" key="13">
    <source>
        <dbReference type="RefSeq" id="XP_070330677.1"/>
    </source>
</evidence>
<evidence type="ECO:0000259" key="8">
    <source>
        <dbReference type="PROSITE" id="PS50002"/>
    </source>
</evidence>
<name>A0ABM4IS78_ODOVR</name>
<dbReference type="InterPro" id="IPR000198">
    <property type="entry name" value="RhoGAP_dom"/>
</dbReference>
<evidence type="ECO:0000256" key="7">
    <source>
        <dbReference type="SAM" id="MobiDB-lite"/>
    </source>
</evidence>
<dbReference type="SMART" id="SM00326">
    <property type="entry name" value="SH3"/>
    <property type="match status" value="1"/>
</dbReference>
<evidence type="ECO:0000259" key="10">
    <source>
        <dbReference type="PROSITE" id="PS51741"/>
    </source>
</evidence>
<accession>A0ABM4IS78</accession>
<reference evidence="11" key="1">
    <citation type="journal article" date="2022" name="J. Hered.">
        <title>A De Novo Chromosome-Level Genome Assembly of the White-Tailed Deer, Odocoileus Virginianus.</title>
        <authorList>
            <person name="London E.W."/>
            <person name="Roca A.L."/>
            <person name="Novakofski J.E."/>
            <person name="Mateus-Pinilla N.E."/>
        </authorList>
    </citation>
    <scope>NUCLEOTIDE SEQUENCE [LARGE SCALE GENOMIC DNA]</scope>
</reference>
<evidence type="ECO:0000313" key="12">
    <source>
        <dbReference type="RefSeq" id="XP_070330675.1"/>
    </source>
</evidence>
<keyword evidence="1 4" id="KW-0728">SH3 domain</keyword>
<evidence type="ECO:0000256" key="5">
    <source>
        <dbReference type="PROSITE-ProRule" id="PRU01077"/>
    </source>
</evidence>
<dbReference type="InterPro" id="IPR051627">
    <property type="entry name" value="SLIT-ROBO_RhoGAP"/>
</dbReference>
<dbReference type="Gene3D" id="2.30.30.40">
    <property type="entry name" value="SH3 Domains"/>
    <property type="match status" value="1"/>
</dbReference>
<dbReference type="InterPro" id="IPR001060">
    <property type="entry name" value="FCH_dom"/>
</dbReference>
<dbReference type="Proteomes" id="UP001652640">
    <property type="component" value="Chromosome 11"/>
</dbReference>
<evidence type="ECO:0000256" key="3">
    <source>
        <dbReference type="ARBA" id="ARBA00023054"/>
    </source>
</evidence>
<dbReference type="InterPro" id="IPR027267">
    <property type="entry name" value="AH/BAR_dom_sf"/>
</dbReference>
<organism evidence="11 12">
    <name type="scientific">Odocoileus virginianus</name>
    <name type="common">White-tailed deer</name>
    <dbReference type="NCBI Taxonomy" id="9874"/>
    <lineage>
        <taxon>Eukaryota</taxon>
        <taxon>Metazoa</taxon>
        <taxon>Chordata</taxon>
        <taxon>Craniata</taxon>
        <taxon>Vertebrata</taxon>
        <taxon>Euteleostomi</taxon>
        <taxon>Mammalia</taxon>
        <taxon>Eutheria</taxon>
        <taxon>Laurasiatheria</taxon>
        <taxon>Artiodactyla</taxon>
        <taxon>Ruminantia</taxon>
        <taxon>Pecora</taxon>
        <taxon>Cervidae</taxon>
        <taxon>Odocoileinae</taxon>
        <taxon>Odocoileus</taxon>
    </lineage>
</organism>
<dbReference type="Gene3D" id="1.10.555.10">
    <property type="entry name" value="Rho GTPase activation protein"/>
    <property type="match status" value="1"/>
</dbReference>
<feature type="region of interest" description="Disordered" evidence="7">
    <location>
        <begin position="1043"/>
        <end position="1084"/>
    </location>
</feature>
<feature type="compositionally biased region" description="Polar residues" evidence="7">
    <location>
        <begin position="705"/>
        <end position="717"/>
    </location>
</feature>
<dbReference type="PROSITE" id="PS50002">
    <property type="entry name" value="SH3"/>
    <property type="match status" value="1"/>
</dbReference>
<dbReference type="CDD" id="cd04383">
    <property type="entry name" value="RhoGAP_srGAP"/>
    <property type="match status" value="1"/>
</dbReference>
<feature type="compositionally biased region" description="Polar residues" evidence="7">
    <location>
        <begin position="204"/>
        <end position="213"/>
    </location>
</feature>
<evidence type="ECO:0000256" key="6">
    <source>
        <dbReference type="SAM" id="Coils"/>
    </source>
</evidence>
<gene>
    <name evidence="12 13" type="primary">SRGAP2</name>
</gene>
<keyword evidence="2" id="KW-0343">GTPase activation</keyword>
<feature type="region of interest" description="Disordered" evidence="7">
    <location>
        <begin position="181"/>
        <end position="219"/>
    </location>
</feature>
<evidence type="ECO:0000259" key="9">
    <source>
        <dbReference type="PROSITE" id="PS50238"/>
    </source>
</evidence>
<feature type="compositionally biased region" description="Polar residues" evidence="7">
    <location>
        <begin position="1062"/>
        <end position="1084"/>
    </location>
</feature>
<dbReference type="SMART" id="SM00324">
    <property type="entry name" value="RhoGAP"/>
    <property type="match status" value="1"/>
</dbReference>
<dbReference type="InterPro" id="IPR008936">
    <property type="entry name" value="Rho_GTPase_activation_prot"/>
</dbReference>
<feature type="region of interest" description="Disordered" evidence="7">
    <location>
        <begin position="691"/>
        <end position="726"/>
    </location>
</feature>
<dbReference type="RefSeq" id="XP_070330677.1">
    <property type="nucleotide sequence ID" value="XM_070474576.1"/>
</dbReference>
<dbReference type="SMART" id="SM00055">
    <property type="entry name" value="FCH"/>
    <property type="match status" value="1"/>
</dbReference>
<dbReference type="PROSITE" id="PS50238">
    <property type="entry name" value="RHOGAP"/>
    <property type="match status" value="1"/>
</dbReference>
<feature type="compositionally biased region" description="Basic and acidic residues" evidence="7">
    <location>
        <begin position="181"/>
        <end position="203"/>
    </location>
</feature>
<feature type="coiled-coil region" evidence="6">
    <location>
        <begin position="363"/>
        <end position="397"/>
    </location>
</feature>
<dbReference type="SUPFAM" id="SSF48350">
    <property type="entry name" value="GTPase activation domain, GAP"/>
    <property type="match status" value="1"/>
</dbReference>
<evidence type="ECO:0000256" key="4">
    <source>
        <dbReference type="PROSITE-ProRule" id="PRU00192"/>
    </source>
</evidence>
<dbReference type="SUPFAM" id="SSF50044">
    <property type="entry name" value="SH3-domain"/>
    <property type="match status" value="1"/>
</dbReference>
<feature type="domain" description="Rho-GAP" evidence="9">
    <location>
        <begin position="489"/>
        <end position="679"/>
    </location>
</feature>
<evidence type="ECO:0000256" key="1">
    <source>
        <dbReference type="ARBA" id="ARBA00022443"/>
    </source>
</evidence>
<dbReference type="InterPro" id="IPR035648">
    <property type="entry name" value="srGAP1/2/3_SH3"/>
</dbReference>
<dbReference type="SUPFAM" id="SSF103657">
    <property type="entry name" value="BAR/IMD domain-like"/>
    <property type="match status" value="1"/>
</dbReference>
<dbReference type="RefSeq" id="XP_070330675.1">
    <property type="nucleotide sequence ID" value="XM_070474574.1"/>
</dbReference>
<dbReference type="PANTHER" id="PTHR14166">
    <property type="entry name" value="SLIT-ROBO RHO GTPASE ACTIVATING PROTEIN"/>
    <property type="match status" value="1"/>
</dbReference>
<proteinExistence type="predicted"/>
<dbReference type="InterPro" id="IPR001452">
    <property type="entry name" value="SH3_domain"/>
</dbReference>
<protein>
    <submittedName>
        <fullName evidence="12 13">SLIT-ROBO Rho GTPase-activating protein 2 isoform X1</fullName>
    </submittedName>
</protein>
<dbReference type="Pfam" id="PF00611">
    <property type="entry name" value="FCH"/>
    <property type="match status" value="1"/>
</dbReference>
<feature type="compositionally biased region" description="Low complexity" evidence="7">
    <location>
        <begin position="888"/>
        <end position="899"/>
    </location>
</feature>
<sequence length="1084" mass="122026">MTSPAKFKKDKEIIAEYDTQVKEIRAQLTEQMKCLDQQCELRVQLLQDLQDFFRKKAEIEMDYSRNLEKLAERFLAKTRSTKDQQFKKDQNVLSPVNCWNLLLNQVKRESRDHTTLSDIYLNNIIPRFVQVSEDSGRLFKKSKEVGQQLQDDLMKVLNELYSVMKTYHMYNADSISAQSKLKEAEKQEEKQIGKSVKQEDRQTPRSPDSTSNVRIEEKHVRRSSVKKIEKMKEKRQAKYTENKLKAIKARNEYLLALEATNASVFKYYIHDLSDLIDQCCDLGYHASLNRALRTFLSAELNLEQSKHEGLDAIENAVENLDATSDKQRLMEMYNNVFCPPMKFEFQPHMGDMASQLCAQQPVQSELVQRCQQLQSRLSTLKIENEEVKKTMEATLQTIQDIVTVEDFDVSDCFQYSNSMESVKSTVSETFMSKPSIAKRRANQQETEQFYFTKMKEYLEGRNLITKLQAKHDLLQKTLGESQRTDCSLARRSSTVRKQDSSQAIPLVVESCIRFISRHGLQHEGIFRVSGSQVEVNDIKNAFERGEDPLAGDQNDHDMDSIAGVLKLYFRGLEHPLFPKDVFHDLMACVTMDSLQERALHIRKVLLALPKTTLIVMRYLFAFLNHLSQFSEENMMDPYNLAICFGPSLMSVPEGHDQVSCQAHVNELIKTIIIQHENVFPNPRELEGPVYSRGGSTEDYCDSPHGETTSAEDSTQDVTTEHHTSDDECEPIEAIAKFDYVGRTARELSFKKGASLLLYQRASDDWWEGRHNGIDGLIPHQYIVVQDTEDGVVERSSPKSEIEVISEPPEEKVTARAGASCPSGGHVADIYLANINNTLHLKNSKPMTTKQRKRPESGSIRKTFRSDGHGLSSSLTDSASPGVGASCRPSSQPILSQSLPKEGPDKCSISGHGSLNSISRHSSLKNRLDSPQIRKTVTAGRSKSFNNHRPMDPEVIAQDIEATMNSALNELRELERQSSVKHAPDVVLDTLEPLKTSPVVAPTSEPSSPLHAQLLKDPEPAFQRSASTAGDIACAFRPVKSVKMAAPLKPPATRPKPAVFPKTNATSPGVGSSASPQSADKSCTV</sequence>
<dbReference type="CDD" id="cd11955">
    <property type="entry name" value="SH3_srGAP1-3"/>
    <property type="match status" value="1"/>
</dbReference>
<keyword evidence="3 5" id="KW-0175">Coiled coil</keyword>
<evidence type="ECO:0000313" key="11">
    <source>
        <dbReference type="Proteomes" id="UP001652640"/>
    </source>
</evidence>
<feature type="domain" description="SH3" evidence="8">
    <location>
        <begin position="728"/>
        <end position="787"/>
    </location>
</feature>
<dbReference type="Pfam" id="PF00620">
    <property type="entry name" value="RhoGAP"/>
    <property type="match status" value="1"/>
</dbReference>
<dbReference type="InterPro" id="IPR036028">
    <property type="entry name" value="SH3-like_dom_sf"/>
</dbReference>
<feature type="domain" description="F-BAR" evidence="10">
    <location>
        <begin position="22"/>
        <end position="325"/>
    </location>
</feature>
<evidence type="ECO:0000256" key="2">
    <source>
        <dbReference type="ARBA" id="ARBA00022468"/>
    </source>
</evidence>
<dbReference type="InterPro" id="IPR031160">
    <property type="entry name" value="F_BAR_dom"/>
</dbReference>